<keyword evidence="1" id="KW-0418">Kinase</keyword>
<protein>
    <recommendedName>
        <fullName evidence="3">Histidine kinase/HSP90-like ATPase domain-containing protein</fullName>
    </recommendedName>
</protein>
<dbReference type="SUPFAM" id="SSF55874">
    <property type="entry name" value="ATPase domain of HSP90 chaperone/DNA topoisomerase II/histidine kinase"/>
    <property type="match status" value="1"/>
</dbReference>
<accession>A0A0F4J415</accession>
<feature type="domain" description="Histidine kinase/HSP90-like ATPase" evidence="3">
    <location>
        <begin position="24"/>
        <end position="126"/>
    </location>
</feature>
<feature type="region of interest" description="Disordered" evidence="2">
    <location>
        <begin position="82"/>
        <end position="102"/>
    </location>
</feature>
<organism evidence="4 5">
    <name type="scientific">Streptomyces katrae</name>
    <dbReference type="NCBI Taxonomy" id="68223"/>
    <lineage>
        <taxon>Bacteria</taxon>
        <taxon>Bacillati</taxon>
        <taxon>Actinomycetota</taxon>
        <taxon>Actinomycetes</taxon>
        <taxon>Kitasatosporales</taxon>
        <taxon>Streptomycetaceae</taxon>
        <taxon>Streptomyces</taxon>
    </lineage>
</organism>
<evidence type="ECO:0000256" key="1">
    <source>
        <dbReference type="ARBA" id="ARBA00022527"/>
    </source>
</evidence>
<dbReference type="AlphaFoldDB" id="A0A0F4J415"/>
<dbReference type="InterPro" id="IPR003594">
    <property type="entry name" value="HATPase_dom"/>
</dbReference>
<evidence type="ECO:0000256" key="2">
    <source>
        <dbReference type="SAM" id="MobiDB-lite"/>
    </source>
</evidence>
<keyword evidence="1" id="KW-0723">Serine/threonine-protein kinase</keyword>
<evidence type="ECO:0000259" key="3">
    <source>
        <dbReference type="Pfam" id="PF13581"/>
    </source>
</evidence>
<dbReference type="GO" id="GO:0004674">
    <property type="term" value="F:protein serine/threonine kinase activity"/>
    <property type="evidence" value="ECO:0007669"/>
    <property type="project" value="UniProtKB-KW"/>
</dbReference>
<comment type="caution">
    <text evidence="4">The sequence shown here is derived from an EMBL/GenBank/DDBJ whole genome shotgun (WGS) entry which is preliminary data.</text>
</comment>
<evidence type="ECO:0000313" key="4">
    <source>
        <dbReference type="EMBL" id="KJY28554.1"/>
    </source>
</evidence>
<dbReference type="CDD" id="cd16936">
    <property type="entry name" value="HATPase_RsbW-like"/>
    <property type="match status" value="1"/>
</dbReference>
<dbReference type="Proteomes" id="UP000033551">
    <property type="component" value="Unassembled WGS sequence"/>
</dbReference>
<gene>
    <name evidence="4" type="ORF">VR44_25070</name>
</gene>
<name>A0A0F4J415_9ACTN</name>
<dbReference type="InterPro" id="IPR050267">
    <property type="entry name" value="Anti-sigma-factor_SerPK"/>
</dbReference>
<dbReference type="InterPro" id="IPR036890">
    <property type="entry name" value="HATPase_C_sf"/>
</dbReference>
<dbReference type="Gene3D" id="3.30.565.10">
    <property type="entry name" value="Histidine kinase-like ATPase, C-terminal domain"/>
    <property type="match status" value="1"/>
</dbReference>
<proteinExistence type="predicted"/>
<keyword evidence="5" id="KW-1185">Reference proteome</keyword>
<dbReference type="PANTHER" id="PTHR35526">
    <property type="entry name" value="ANTI-SIGMA-F FACTOR RSBW-RELATED"/>
    <property type="match status" value="1"/>
</dbReference>
<dbReference type="OrthoDB" id="3479886at2"/>
<dbReference type="PATRIC" id="fig|68223.7.peg.1104"/>
<reference evidence="4 5" key="1">
    <citation type="submission" date="2015-02" db="EMBL/GenBank/DDBJ databases">
        <authorList>
            <person name="Ju K.-S."/>
            <person name="Doroghazi J.R."/>
            <person name="Metcalf W."/>
        </authorList>
    </citation>
    <scope>NUCLEOTIDE SEQUENCE [LARGE SCALE GENOMIC DNA]</scope>
    <source>
        <strain evidence="4 5">NRRL ISP-5550</strain>
    </source>
</reference>
<keyword evidence="1" id="KW-0808">Transferase</keyword>
<dbReference type="Pfam" id="PF13581">
    <property type="entry name" value="HATPase_c_2"/>
    <property type="match status" value="1"/>
</dbReference>
<dbReference type="RefSeq" id="WP_045949854.1">
    <property type="nucleotide sequence ID" value="NZ_JZWV01000719.1"/>
</dbReference>
<dbReference type="PANTHER" id="PTHR35526:SF3">
    <property type="entry name" value="ANTI-SIGMA-F FACTOR RSBW"/>
    <property type="match status" value="1"/>
</dbReference>
<evidence type="ECO:0000313" key="5">
    <source>
        <dbReference type="Proteomes" id="UP000033551"/>
    </source>
</evidence>
<dbReference type="EMBL" id="JZWV01000719">
    <property type="protein sequence ID" value="KJY28554.1"/>
    <property type="molecule type" value="Genomic_DNA"/>
</dbReference>
<sequence>MEVPPSATRHCELVPGPTRDTAEFGAWIAWVRQKLTDWHLSAHDADAVLIAAELLSNATRHAGGILRLTLDHHDGVLRIAVTDPSRIPPRPPRHRPESTGGHGLFIINSLTLRWGTRPERDGKTVWADLSAPLR</sequence>